<dbReference type="InterPro" id="IPR006640">
    <property type="entry name" value="SprT-like_domain"/>
</dbReference>
<dbReference type="PANTHER" id="PTHR38773">
    <property type="entry name" value="PROTEIN SPRT"/>
    <property type="match status" value="1"/>
</dbReference>
<dbReference type="EMBL" id="BMYM01000001">
    <property type="protein sequence ID" value="GHD27838.1"/>
    <property type="molecule type" value="Genomic_DNA"/>
</dbReference>
<reference evidence="2" key="1">
    <citation type="journal article" date="2014" name="Int. J. Syst. Evol. Microbiol.">
        <title>Complete genome sequence of Corynebacterium casei LMG S-19264T (=DSM 44701T), isolated from a smear-ripened cheese.</title>
        <authorList>
            <consortium name="US DOE Joint Genome Institute (JGI-PGF)"/>
            <person name="Walter F."/>
            <person name="Albersmeier A."/>
            <person name="Kalinowski J."/>
            <person name="Ruckert C."/>
        </authorList>
    </citation>
    <scope>NUCLEOTIDE SEQUENCE</scope>
    <source>
        <strain evidence="2">KCTC 23430</strain>
    </source>
</reference>
<dbReference type="RefSeq" id="WP_229802561.1">
    <property type="nucleotide sequence ID" value="NZ_BMYM01000001.1"/>
</dbReference>
<reference evidence="2" key="2">
    <citation type="submission" date="2020-09" db="EMBL/GenBank/DDBJ databases">
        <authorList>
            <person name="Sun Q."/>
            <person name="Kim S."/>
        </authorList>
    </citation>
    <scope>NUCLEOTIDE SEQUENCE</scope>
    <source>
        <strain evidence="2">KCTC 23430</strain>
    </source>
</reference>
<accession>A0A919CI74</accession>
<comment type="caution">
    <text evidence="2">The sequence shown here is derived from an EMBL/GenBank/DDBJ whole genome shotgun (WGS) entry which is preliminary data.</text>
</comment>
<dbReference type="Pfam" id="PF10263">
    <property type="entry name" value="SprT-like"/>
    <property type="match status" value="1"/>
</dbReference>
<dbReference type="PANTHER" id="PTHR38773:SF1">
    <property type="entry name" value="PROTEIN SPRT"/>
    <property type="match status" value="1"/>
</dbReference>
<evidence type="ECO:0000313" key="2">
    <source>
        <dbReference type="EMBL" id="GHD27838.1"/>
    </source>
</evidence>
<dbReference type="SMART" id="SM00731">
    <property type="entry name" value="SprT"/>
    <property type="match status" value="1"/>
</dbReference>
<name>A0A919CI74_9GAMM</name>
<dbReference type="GO" id="GO:0006950">
    <property type="term" value="P:response to stress"/>
    <property type="evidence" value="ECO:0007669"/>
    <property type="project" value="UniProtKB-ARBA"/>
</dbReference>
<dbReference type="AlphaFoldDB" id="A0A919CI74"/>
<gene>
    <name evidence="2" type="primary">sprT</name>
    <name evidence="2" type="ORF">GCM10007053_06610</name>
</gene>
<dbReference type="Proteomes" id="UP000644693">
    <property type="component" value="Unassembled WGS sequence"/>
</dbReference>
<organism evidence="2 3">
    <name type="scientific">Parahalioglobus pacificus</name>
    <dbReference type="NCBI Taxonomy" id="930806"/>
    <lineage>
        <taxon>Bacteria</taxon>
        <taxon>Pseudomonadati</taxon>
        <taxon>Pseudomonadota</taxon>
        <taxon>Gammaproteobacteria</taxon>
        <taxon>Cellvibrionales</taxon>
        <taxon>Halieaceae</taxon>
        <taxon>Parahalioglobus</taxon>
    </lineage>
</organism>
<proteinExistence type="predicted"/>
<feature type="domain" description="SprT-like" evidence="1">
    <location>
        <begin position="18"/>
        <end position="172"/>
    </location>
</feature>
<evidence type="ECO:0000313" key="3">
    <source>
        <dbReference type="Proteomes" id="UP000644693"/>
    </source>
</evidence>
<evidence type="ECO:0000259" key="1">
    <source>
        <dbReference type="SMART" id="SM00731"/>
    </source>
</evidence>
<keyword evidence="3" id="KW-1185">Reference proteome</keyword>
<sequence length="181" mass="20979">MNTLIQPINTEQQAEVRQETQRYIALAGELLDREFAPIEVKFDLSGTTAGMFKFDGERSLIRYNPWIFAKYYEENLHDTVPHEVAHYIVHSIKGNRRLKPHGREWQSLMQAFGANPSATFKLDLEGIPQRKQRTHDYHCGCRSHEVSTTRHHRMQRGATYLCRYCNGPLKYRGEQGASEVG</sequence>
<protein>
    <submittedName>
        <fullName evidence="2">Protein SprT</fullName>
    </submittedName>
</protein>